<dbReference type="EMBL" id="SMAE01000007">
    <property type="protein sequence ID" value="TCS88753.1"/>
    <property type="molecule type" value="Genomic_DNA"/>
</dbReference>
<organism evidence="8 9">
    <name type="scientific">Keratinibaculum paraultunense</name>
    <dbReference type="NCBI Taxonomy" id="1278232"/>
    <lineage>
        <taxon>Bacteria</taxon>
        <taxon>Bacillati</taxon>
        <taxon>Bacillota</taxon>
        <taxon>Tissierellia</taxon>
        <taxon>Tissierellales</taxon>
        <taxon>Tepidimicrobiaceae</taxon>
        <taxon>Keratinibaculum</taxon>
    </lineage>
</organism>
<dbReference type="InterPro" id="IPR052357">
    <property type="entry name" value="Orn_Lys_Arg_decarboxylase-I"/>
</dbReference>
<dbReference type="Pfam" id="PF01276">
    <property type="entry name" value="OKR_DC_1"/>
    <property type="match status" value="1"/>
</dbReference>
<dbReference type="Proteomes" id="UP000294567">
    <property type="component" value="Unassembled WGS sequence"/>
</dbReference>
<protein>
    <submittedName>
        <fullName evidence="8">Lysine decarboxylase</fullName>
    </submittedName>
</protein>
<dbReference type="PANTHER" id="PTHR43277">
    <property type="entry name" value="ARGININE DECARBOXYLASE"/>
    <property type="match status" value="1"/>
</dbReference>
<dbReference type="InterPro" id="IPR000310">
    <property type="entry name" value="Orn/Lys/Arg_deCO2ase_major_dom"/>
</dbReference>
<keyword evidence="4" id="KW-0663">Pyridoxal phosphate</keyword>
<dbReference type="Gene3D" id="3.90.100.10">
    <property type="entry name" value="Orn/Lys/Arg decarboxylase, C-terminal domain"/>
    <property type="match status" value="1"/>
</dbReference>
<dbReference type="InterPro" id="IPR008286">
    <property type="entry name" value="Prn/Lys/Arg_de-COase_C"/>
</dbReference>
<comment type="cofactor">
    <cofactor evidence="1">
        <name>pyridoxal 5'-phosphate</name>
        <dbReference type="ChEBI" id="CHEBI:597326"/>
    </cofactor>
</comment>
<comment type="similarity">
    <text evidence="2">Belongs to the Orn/Lys/Arg decarboxylase class-I family.</text>
</comment>
<evidence type="ECO:0000259" key="6">
    <source>
        <dbReference type="Pfam" id="PF01276"/>
    </source>
</evidence>
<evidence type="ECO:0000313" key="8">
    <source>
        <dbReference type="EMBL" id="TCS88753.1"/>
    </source>
</evidence>
<dbReference type="AlphaFoldDB" id="A0A4V2UU22"/>
<keyword evidence="5" id="KW-0456">Lyase</keyword>
<keyword evidence="9" id="KW-1185">Reference proteome</keyword>
<dbReference type="InterPro" id="IPR015421">
    <property type="entry name" value="PyrdxlP-dep_Trfase_major"/>
</dbReference>
<proteinExistence type="inferred from homology"/>
<dbReference type="GO" id="GO:0016831">
    <property type="term" value="F:carboxy-lyase activity"/>
    <property type="evidence" value="ECO:0007669"/>
    <property type="project" value="UniProtKB-KW"/>
</dbReference>
<dbReference type="Gene3D" id="3.40.640.10">
    <property type="entry name" value="Type I PLP-dependent aspartate aminotransferase-like (Major domain)"/>
    <property type="match status" value="1"/>
</dbReference>
<evidence type="ECO:0000259" key="7">
    <source>
        <dbReference type="Pfam" id="PF03711"/>
    </source>
</evidence>
<dbReference type="InterPro" id="IPR015424">
    <property type="entry name" value="PyrdxlP-dep_Trfase"/>
</dbReference>
<dbReference type="RefSeq" id="WP_132027823.1">
    <property type="nucleotide sequence ID" value="NZ_CP068564.1"/>
</dbReference>
<comment type="caution">
    <text evidence="8">The sequence shown here is derived from an EMBL/GenBank/DDBJ whole genome shotgun (WGS) entry which is preliminary data.</text>
</comment>
<feature type="domain" description="Orn/Lys/Arg decarboxylase C-terminal" evidence="7">
    <location>
        <begin position="397"/>
        <end position="457"/>
    </location>
</feature>
<dbReference type="PANTHER" id="PTHR43277:SF4">
    <property type="entry name" value="ARGININE DECARBOXYLASE"/>
    <property type="match status" value="1"/>
</dbReference>
<evidence type="ECO:0000256" key="5">
    <source>
        <dbReference type="ARBA" id="ARBA00023239"/>
    </source>
</evidence>
<evidence type="ECO:0000256" key="2">
    <source>
        <dbReference type="ARBA" id="ARBA00010671"/>
    </source>
</evidence>
<keyword evidence="3" id="KW-0210">Decarboxylase</keyword>
<gene>
    <name evidence="8" type="ORF">EDD65_107109</name>
</gene>
<evidence type="ECO:0000256" key="1">
    <source>
        <dbReference type="ARBA" id="ARBA00001933"/>
    </source>
</evidence>
<dbReference type="Pfam" id="PF03711">
    <property type="entry name" value="OKR_DC_1_C"/>
    <property type="match status" value="1"/>
</dbReference>
<reference evidence="8 9" key="1">
    <citation type="submission" date="2019-03" db="EMBL/GenBank/DDBJ databases">
        <title>Genomic Encyclopedia of Type Strains, Phase IV (KMG-IV): sequencing the most valuable type-strain genomes for metagenomic binning, comparative biology and taxonomic classification.</title>
        <authorList>
            <person name="Goeker M."/>
        </authorList>
    </citation>
    <scope>NUCLEOTIDE SEQUENCE [LARGE SCALE GENOMIC DNA]</scope>
    <source>
        <strain evidence="8 9">DSM 26752</strain>
    </source>
</reference>
<sequence>MNTPILDALKKLKKQNSISFHTPGHKGKNTLINWEDYIPFIDTTEIWGMDNLQDPKGIIKESQELAAKAFGAKYTLYSINGTTGGIYIALSTITNPGDKILIQRNSHKSVYNAALLNRLDIEYIYPKYNEANHIFTGINPEDVEANLKKCEDIKVVVITYPNYYGICSNIERIAEIVHKYDKLLLVDEAHGSHFVFSKKLPISALEAGADIVVQSTHKTLVSFTQSSMVHVGTDRVDIDKLMNMSSIYQSTSPSYILMLSLEIARAYMEREGIYKLEEAIYLAQDTSNKLKAIEGVNVFTEDEEDTTIYDKDPMKILFKLNGITGADLSKRLMEIYHIYLEMSDYYYALALTTLMNSKDDFKRLIKAMEELAEEKYTEIQPININMPKPNILVPIYEAFYSDKKAVNLKESIGKISASYIIPYPPGIPLICPGEQITEEIYYYILQLMDIGIEIVGFIGYNKEKILVID</sequence>
<name>A0A4V2UU22_9FIRM</name>
<evidence type="ECO:0000313" key="9">
    <source>
        <dbReference type="Proteomes" id="UP000294567"/>
    </source>
</evidence>
<accession>A0A4V2UU22</accession>
<dbReference type="SUPFAM" id="SSF53383">
    <property type="entry name" value="PLP-dependent transferases"/>
    <property type="match status" value="1"/>
</dbReference>
<evidence type="ECO:0000256" key="4">
    <source>
        <dbReference type="ARBA" id="ARBA00022898"/>
    </source>
</evidence>
<evidence type="ECO:0000256" key="3">
    <source>
        <dbReference type="ARBA" id="ARBA00022793"/>
    </source>
</evidence>
<feature type="domain" description="Orn/Lys/Arg decarboxylases family 1 pyridoxal-P attachment site" evidence="6">
    <location>
        <begin position="3"/>
        <end position="302"/>
    </location>
</feature>
<dbReference type="OrthoDB" id="9815233at2"/>